<dbReference type="Proteomes" id="UP001168821">
    <property type="component" value="Unassembled WGS sequence"/>
</dbReference>
<dbReference type="GO" id="GO:0005874">
    <property type="term" value="C:microtubule"/>
    <property type="evidence" value="ECO:0007669"/>
    <property type="project" value="UniProtKB-KW"/>
</dbReference>
<dbReference type="FunFam" id="1.10.8.1220:FF:000001">
    <property type="entry name" value="Dynein axonemal heavy chain 5"/>
    <property type="match status" value="1"/>
</dbReference>
<dbReference type="Pfam" id="PF12774">
    <property type="entry name" value="AAA_6"/>
    <property type="match status" value="1"/>
</dbReference>
<dbReference type="FunFam" id="1.10.8.710:FF:000002">
    <property type="entry name" value="dynein heavy chain 17, axonemal"/>
    <property type="match status" value="1"/>
</dbReference>
<dbReference type="Gene3D" id="6.10.140.1060">
    <property type="match status" value="1"/>
</dbReference>
<feature type="coiled-coil region" evidence="14">
    <location>
        <begin position="3582"/>
        <end position="3658"/>
    </location>
</feature>
<dbReference type="Pfam" id="PF08393">
    <property type="entry name" value="DHC_N2"/>
    <property type="match status" value="1"/>
</dbReference>
<dbReference type="GO" id="GO:0051959">
    <property type="term" value="F:dynein light intermediate chain binding"/>
    <property type="evidence" value="ECO:0007669"/>
    <property type="project" value="InterPro"/>
</dbReference>
<keyword evidence="12" id="KW-0206">Cytoskeleton</keyword>
<dbReference type="Gene3D" id="3.10.490.20">
    <property type="match status" value="1"/>
</dbReference>
<dbReference type="Pfam" id="PF18199">
    <property type="entry name" value="Dynein_C"/>
    <property type="match status" value="1"/>
</dbReference>
<dbReference type="FunFam" id="3.40.50.300:FF:000219">
    <property type="entry name" value="Dynein axonemal heavy chain 17"/>
    <property type="match status" value="1"/>
</dbReference>
<dbReference type="InterPro" id="IPR041589">
    <property type="entry name" value="DNAH3_AAA_lid_1"/>
</dbReference>
<dbReference type="FunFam" id="1.20.58.1120:FF:000002">
    <property type="entry name" value="Dynein heavy chain 9, axonemal"/>
    <property type="match status" value="1"/>
</dbReference>
<dbReference type="GO" id="GO:0005524">
    <property type="term" value="F:ATP binding"/>
    <property type="evidence" value="ECO:0007669"/>
    <property type="project" value="UniProtKB-KW"/>
</dbReference>
<dbReference type="InterPro" id="IPR026983">
    <property type="entry name" value="DHC"/>
</dbReference>
<name>A0AA38HL07_9CUCU</name>
<keyword evidence="4" id="KW-0493">Microtubule</keyword>
<dbReference type="Gene3D" id="1.10.472.130">
    <property type="match status" value="1"/>
</dbReference>
<evidence type="ECO:0000256" key="13">
    <source>
        <dbReference type="ARBA" id="ARBA00023273"/>
    </source>
</evidence>
<dbReference type="Gene3D" id="1.10.287.2620">
    <property type="match status" value="1"/>
</dbReference>
<keyword evidence="9 14" id="KW-0175">Coiled coil</keyword>
<dbReference type="FunFam" id="1.10.287.2620:FF:000001">
    <property type="entry name" value="Cytoplasmic dynein heavy chain 1"/>
    <property type="match status" value="1"/>
</dbReference>
<dbReference type="GO" id="GO:0045505">
    <property type="term" value="F:dynein intermediate chain binding"/>
    <property type="evidence" value="ECO:0007669"/>
    <property type="project" value="InterPro"/>
</dbReference>
<keyword evidence="10" id="KW-0969">Cilium</keyword>
<dbReference type="SMART" id="SM00382">
    <property type="entry name" value="AAA"/>
    <property type="match status" value="2"/>
</dbReference>
<dbReference type="InterPro" id="IPR041228">
    <property type="entry name" value="Dynein_C"/>
</dbReference>
<dbReference type="Pfam" id="PF03028">
    <property type="entry name" value="Dynein_heavy"/>
    <property type="match status" value="1"/>
</dbReference>
<dbReference type="Gene3D" id="1.20.140.100">
    <property type="entry name" value="Dynein heavy chain, N-terminal domain 2"/>
    <property type="match status" value="1"/>
</dbReference>
<reference evidence="16" key="1">
    <citation type="journal article" date="2023" name="G3 (Bethesda)">
        <title>Whole genome assemblies of Zophobas morio and Tenebrio molitor.</title>
        <authorList>
            <person name="Kaur S."/>
            <person name="Stinson S.A."/>
            <person name="diCenzo G.C."/>
        </authorList>
    </citation>
    <scope>NUCLEOTIDE SEQUENCE</scope>
    <source>
        <strain evidence="16">QUZm001</strain>
    </source>
</reference>
<evidence type="ECO:0000313" key="17">
    <source>
        <dbReference type="Proteomes" id="UP001168821"/>
    </source>
</evidence>
<evidence type="ECO:0000256" key="11">
    <source>
        <dbReference type="ARBA" id="ARBA00023175"/>
    </source>
</evidence>
<evidence type="ECO:0000256" key="7">
    <source>
        <dbReference type="ARBA" id="ARBA00022840"/>
    </source>
</evidence>
<dbReference type="Pfam" id="PF12780">
    <property type="entry name" value="AAA_8"/>
    <property type="match status" value="1"/>
</dbReference>
<keyword evidence="3" id="KW-0963">Cytoplasm</keyword>
<evidence type="ECO:0000256" key="14">
    <source>
        <dbReference type="SAM" id="Coils"/>
    </source>
</evidence>
<feature type="coiled-coil region" evidence="14">
    <location>
        <begin position="3053"/>
        <end position="3124"/>
    </location>
</feature>
<dbReference type="InterPro" id="IPR043160">
    <property type="entry name" value="Dynein_C_barrel"/>
</dbReference>
<dbReference type="FunFam" id="3.40.50.300:FF:001810">
    <property type="entry name" value="Cytoplasmic dynein 2 heavy chain 1"/>
    <property type="match status" value="1"/>
</dbReference>
<dbReference type="FunFam" id="3.40.50.300:FF:000667">
    <property type="entry name" value="Dynein axonemal heavy chain 11"/>
    <property type="match status" value="1"/>
</dbReference>
<feature type="domain" description="AAA+ ATPase" evidence="15">
    <location>
        <begin position="1859"/>
        <end position="1995"/>
    </location>
</feature>
<sequence length="4383" mass="501187">MEQPPAQVDNRMTFLGTFVQKTLKLKPEKWTRMMATEDHKAVVMKFLERPHPTILVIVLTPTAQLVASNGFPLAQLKSKGVYFIKKTLAAVSKTTPSESLITGDLSSKIIDQLASLVDEIFVPLLSNSKNHGKWPAVIAKDVQKHVHSLKSTVYQVKGHVNGQTVLPMPVGIDKVHEVEKALIESDGEICDLYLKSAIEGVVIKWSAQINDVLVNDSSEKAGLAVNPVPSVELHFWNLRLQNLHYIYEQLREPRVRSMAVILEKTNSAYYSCFKNLFKNIVIALAEAKNICLYLKPLKKHIALLEETDFSECIPVLAPLMHVVCLIWCNSKCYDQVKIIVLLKQICNLLIQEAKKCLDPTTLFHSDIDEAMQRVNLCIKTLKEFSKIFNTYKNNLGRFFKDKEPRLWNFHPNMVFERFNAFLERLRTIQWFFNTVLEFSKLEKVEIGGIKGKNLSARVTVVFAEFQQCFSIFSGKSYDVLDPDDSSFISDFENFKQRIFEMDMKLAAILCQAFEDCSNLESIFKLISIIGSVLERPLIKAEFTNRYTKILDMLTEEVSTAEALFSEQQAQKEKHGQFGVDKYMPPVAGSLRWTYNMCVRLQSPIDSFKNLQHPITQSPRAGEILARFEELVKKLEDFNSQLLKQWTEAVPQQIETNLKLSLLKRNPKTRELHLNFNPELAAILREIHYLKLMGHEDLPEIALTLAEKNDVFRKYISNLNSTIAWYNKIRRTTKDVEFNLIQSEIAEIDKLILQGQHTLHWTSDGLWEYITKLYNLVGNLQQHLQKCQKNLNEIKNVLMPFARQPLFERREGKKDGVLCLEERDERITKRYSDIKKASDQITDLLEQNMQLFQMTDKQDNPKWLSYIDYVDQIVLSYLYQCVGCSLGYVNEHMDPTNNLAPLFEAQLILLEPNIVFIPSLDSNADNGFKKLITGLIEDINQIAAIVPRFSKTAELSYQAEINTNQDIVDIKTDIFLNVDKVIEEAYEFCDKFQNYSYIWLDDRKIYLEHFLTYSRQLTSEEIDWVNLKDSAAPKVNPPKMEQFREQIDHFENLYTEVEGMQINHIFNSWFKVDVKPFKQALLNTIRKWGNMFKDHLVDTVTSSLTDLGQFIRSADEGLQQTVIEGDYQALVNVMGYLLHVKERQATTDEMFGPLRETIELLKFYDQDIPEEVNVYLQELPEQWNNTKKIAITVKQQVAPLQAAEVVFIRKKITEFDARILYYREVFKKYHFFQYNCADPYDVLDKVDKDLRKFETEMRNIQESGSLFEVNVPDFKVLKQCRKDLKMLKQLWDYVHIVHTCVDDWKTTPWRKIDVENMDIECKKFAKEIRMLDKEMRGWNTYLGLEATVKNTLTSLKAVGELQNPAIRERHWNQLMKSTKNLAALPPEFTTKIVMDYNTTLADLLELNLHECEEEVKNIVDKAVKEMSMEKILRELNITWSAMEFGHEIHPRTGCKLLKTSEELIETLEENQVQLQNLITSKFIAHFLEEVSSWQSKLSLADQVISIWFEVQRSWMHLESIFMSSEDIRKQLPEDSDRFDNVDTDFKELTTEISKIPNVVESTNRAGLLAILEKLQMKLTLCEKALAVYLETKRLSFPRFYFISSADLLDILSNGNQPELVAKHLTKLFDSIARLNFGRNEDGSLNKVIHGMHAKDGEYIDFNQATTCSEAVEVWLNRIQDAMRSTLRHLIGEGVVSYEEKPRDQWLFDFPAQVSLCGTQIWWTSEVNIAFSRLEEGYDNAIRDYYKKQVSQLSTLISLLLGDLTKQDRQKIMTICTIDVHSRDVVSKLIQMKVESASAFQWVSQLRHRWDEQDKHCFANICDAQFRYSYEYLGNTPRLVITPLTDRCYITLTQSLHLVMGGGPAGPAGTGKTETTKDLGRALGIMVYVFNCSEQMDYKSCGNIYKGLAQTGAWGCFDEFNRISVEVLSVVAVQVKSVLDAIKNKRITFDFMGDPIALVPTVGIFITMNPGYAGRTELPENLKALFRPCAMVVPDFELICEIMLVAEGFQEAKILGRKFITLYTLCKELLSKQDHYDWGLRAIKSVLVVAGSLKRGDPGRPEEEVLMRALRDFNIPKIVTDDFPVFMGLIGDLFPALEVPRKRDAEFERTVKQAAIDLKLQPEDNFILKVVQLEELLEVRHSVFIVGNAGTGKTQVWKTLFKTYINIKRKPVYNDLNPKAVTNDELFGIINPATREWKDGLLSVLMREQANLSGDNPKWIVLDGDIDPMWIESLNTVMDDNKVLTLASNERIALTPAMRLLFEISNLRTATPATVSRAGILYINPQDLGWNPFVTSWIETRSNSTEKSNLIMLFDKYIPVCLENVRTRFKKITPVAETAHIEMLCHLLDCLLTPNNVPNDCPKEWYELYFVFCCVWAFGSAMFQEQTTDYRVEFTKWWTNEFKSVKFPSGGTVFDYFIESESKQFVSWTESLGRFELDPDIPLQAVLVHTAESIRIRYFLDLLMAKRRPVMLVGNAGCGKTVLVSEKLASLSENYAVTNVPFNFYTTSEMLQKILEKPLEKKAGRNYGPPGNKTLVYFIDDMNMPEVDAYGTVQPHTLIRQHLDYGHWYDRNKLSLKDIHNCQYVSCMNPTAGSFTINPRLQRHFYVFAISFPGSEALSTIYHAILSQHLSNIEHKFPSVVVKLGDNVVSAAVALHHKASQIFLPTAIKFHYIFNLRDISNVFQGLLFSTNDCLNQPTDLVRLWLHESQRVYGDKLIEEKDTDAFNKLQLDLFKKNFEEIDESIVLEKPNIYCHFAGGIGEPKYMPITKWETLSKLLTEAMSSYNDLVAAMNLVLFEDAMMHVCRINRILESPRGSALLVGVGGSGKQSLARLAAFISSLEVSQIQLKKGYGVFDLKNELSSLYMKTGLKNVGIMFLMTDAQVPNEQFLVLINDMLASGEVPDMFPDDEIENIIAGVRNEVKGAGMLDTRENCWKFFIDRVRRQLKVVLCFSPVGSTLRVRSRKFPAIINCTQINWFHEWPQEALVSVSLRFLQELKALPASLLDSVSRFMAYAHTSVNATSKLFLQNERRYNYTTPKSYLEQINLYTKLLIKKTDELQCKIERLENGLDKLKSTAVQVDELKKKLAIQEIELKEKNEAADRLIEIVGIETEKVSIEKKLADEEEERVAIIADEVSKKQKDCEEDLLKAEPALIAAQEALNTLNKANLTELKSFGSPPGAVTNVTAAVMVLLAPAAKIPKDRSWKAAKIVMAKVDAFLDALINYDKENIHPEITKAIEPYLKDAEFEPEFVRSKSAAAAGLCAWVINIIKFYEVYCDVEPKRKALAAANAELAAAQEKLSGIKKKVASLEEQLANLTADFEKATTEKLLCQQEADATNATIQLANRLVGGLASENVRWAEAVNNFVNQGKMLPGDVLLVTAFISYVGCFTKQYRLDLLHKMWLPFLKTLEPHVPITEDLDPLTLLTDDTQIAKWHNEGLPSDRMSTENATILSNSDRWPLMIDPQLQGIKWIKQKYGDELKVIRLGQKGYLDVIEKSITCGATVLVENIEETVDPVLDTLLGRNLIKKGKAIKIGDKEIEYNATFRLILHTKLANPHYKPEMQAQATLINFTVTRDGLEDQLLAEVVKAERPDLEELKAELTKQQNDFKIMLKTLEDDLLSRLSSAGGNLLGDTTLVENLETTKRTAAEIEQKVAEAKVTSIQIDQAREHYRPAAARASLLYFILNELNTINPIYQFSLKAFSVVFQKAIAKADPAEEVAARVNNLIDCISFSVFQYTTRGLFECDKLIFASQMTFQVLLMSEEILAPDLDFLLRFPIKPHVTSPVDFLSNTSWGGICSLATKDEFRNLDRDIENSPKRWKKLVESECPEREKFPQEWKSKTALQRLCMMRALRPDRMIYAMMAFIEEKLGAKYVENKTVEFSKSFEETSPSTPIFFILSPGVNPLKDVEDLGEKLGFTSDKQNFHNVSLGQGQEVVAEKAMEVAALHGHWVVLQNIHLVKKWLPLLEKNLERYAEGSHSNYRVFMSAEPAATPTAHIIPQGILESSIKITNEPPTGMQANLHKSLSNFSQETLEQCGKEAEFKVILFSLCYFHAVVAERRKFGPQGWNKVYPFNVGDLTISVFVLYNYLEANSKVPWEDLRYLFGEIMYGGHITDDWDRRLCITYLEELLQPDLVDGELMLAPGFAAPPNTDYVGYHNYIDEMMPPESPYLYGLHPNAEIGFLTTTADDLFRTVFEMQPRDAGTSGGTTITREDKVKQMVDEMIEKLPEDFNMTEIMGKVEERTPYVIVAFQECERMNYLTGEIKRSLKELDLGLKGELTITSDMEDLENALFLDQVPPVWGRRAYPSLLGLTSWFVDLLLRIRELETWSTDFVLPASVWLGGFFNPQSLLTAIMQSTARRNELPLDKMCLQCDVTKKQKEEFT</sequence>
<dbReference type="InterPro" id="IPR013602">
    <property type="entry name" value="Dynein_heavy_linker"/>
</dbReference>
<dbReference type="FunFam" id="1.20.140.100:FF:000001">
    <property type="entry name" value="dynein heavy chain 17, axonemal"/>
    <property type="match status" value="1"/>
</dbReference>
<dbReference type="Gene3D" id="1.10.8.720">
    <property type="entry name" value="Region D6 of dynein motor"/>
    <property type="match status" value="1"/>
</dbReference>
<dbReference type="InterPro" id="IPR042228">
    <property type="entry name" value="Dynein_linker_3"/>
</dbReference>
<dbReference type="GO" id="GO:0008569">
    <property type="term" value="F:minus-end-directed microtubule motor activity"/>
    <property type="evidence" value="ECO:0007669"/>
    <property type="project" value="InterPro"/>
</dbReference>
<dbReference type="InterPro" id="IPR013594">
    <property type="entry name" value="Dynein_heavy_tail"/>
</dbReference>
<comment type="similarity">
    <text evidence="2">Belongs to the dynein heavy chain family.</text>
</comment>
<dbReference type="InterPro" id="IPR043157">
    <property type="entry name" value="Dynein_AAA1S"/>
</dbReference>
<dbReference type="GO" id="GO:0007018">
    <property type="term" value="P:microtubule-based movement"/>
    <property type="evidence" value="ECO:0007669"/>
    <property type="project" value="InterPro"/>
</dbReference>
<evidence type="ECO:0000313" key="16">
    <source>
        <dbReference type="EMBL" id="KAJ3639663.1"/>
    </source>
</evidence>
<dbReference type="Gene3D" id="1.20.58.1120">
    <property type="match status" value="1"/>
</dbReference>
<evidence type="ECO:0000256" key="2">
    <source>
        <dbReference type="ARBA" id="ARBA00008887"/>
    </source>
</evidence>
<dbReference type="InterPro" id="IPR042219">
    <property type="entry name" value="AAA_lid_11_sf"/>
</dbReference>
<dbReference type="InterPro" id="IPR024317">
    <property type="entry name" value="Dynein_heavy_chain_D4_dom"/>
</dbReference>
<evidence type="ECO:0000256" key="10">
    <source>
        <dbReference type="ARBA" id="ARBA00023069"/>
    </source>
</evidence>
<keyword evidence="17" id="KW-1185">Reference proteome</keyword>
<dbReference type="GO" id="GO:0097729">
    <property type="term" value="C:9+2 motile cilium"/>
    <property type="evidence" value="ECO:0007669"/>
    <property type="project" value="UniProtKB-ARBA"/>
</dbReference>
<dbReference type="InterPro" id="IPR004273">
    <property type="entry name" value="Dynein_heavy_D6_P-loop"/>
</dbReference>
<evidence type="ECO:0000259" key="15">
    <source>
        <dbReference type="SMART" id="SM00382"/>
    </source>
</evidence>
<keyword evidence="6" id="KW-0547">Nucleotide-binding</keyword>
<comment type="caution">
    <text evidence="16">The sequence shown here is derived from an EMBL/GenBank/DDBJ whole genome shotgun (WGS) entry which is preliminary data.</text>
</comment>
<keyword evidence="8" id="KW-0243">Dynein</keyword>
<evidence type="ECO:0000256" key="6">
    <source>
        <dbReference type="ARBA" id="ARBA00022741"/>
    </source>
</evidence>
<dbReference type="InterPro" id="IPR035699">
    <property type="entry name" value="AAA_6"/>
</dbReference>
<dbReference type="Gene3D" id="1.10.8.1220">
    <property type="match status" value="1"/>
</dbReference>
<dbReference type="GO" id="GO:0030286">
    <property type="term" value="C:dynein complex"/>
    <property type="evidence" value="ECO:0007669"/>
    <property type="project" value="UniProtKB-KW"/>
</dbReference>
<dbReference type="Gene3D" id="1.20.1270.280">
    <property type="match status" value="1"/>
</dbReference>
<protein>
    <recommendedName>
        <fullName evidence="15">AAA+ ATPase domain-containing protein</fullName>
    </recommendedName>
</protein>
<keyword evidence="13" id="KW-0966">Cell projection</keyword>
<dbReference type="FunFam" id="1.10.8.720:FF:000002">
    <property type="entry name" value="Dynein heavy chain 9, axonemal"/>
    <property type="match status" value="1"/>
</dbReference>
<evidence type="ECO:0000256" key="3">
    <source>
        <dbReference type="ARBA" id="ARBA00022490"/>
    </source>
</evidence>
<dbReference type="FunFam" id="1.20.1270.280:FF:000003">
    <property type="entry name" value="Dynein axonemal heavy chain 17"/>
    <property type="match status" value="1"/>
</dbReference>
<dbReference type="Pfam" id="PF12777">
    <property type="entry name" value="MT"/>
    <property type="match status" value="1"/>
</dbReference>
<keyword evidence="7" id="KW-0067">ATP-binding</keyword>
<evidence type="ECO:0000256" key="9">
    <source>
        <dbReference type="ARBA" id="ARBA00023054"/>
    </source>
</evidence>
<evidence type="ECO:0000256" key="1">
    <source>
        <dbReference type="ARBA" id="ARBA00004430"/>
    </source>
</evidence>
<dbReference type="Gene3D" id="1.10.8.710">
    <property type="match status" value="1"/>
</dbReference>
<dbReference type="InterPro" id="IPR003593">
    <property type="entry name" value="AAA+_ATPase"/>
</dbReference>
<dbReference type="Pfam" id="PF17857">
    <property type="entry name" value="AAA_lid_1"/>
    <property type="match status" value="1"/>
</dbReference>
<dbReference type="Pfam" id="PF12781">
    <property type="entry name" value="AAA_9"/>
    <property type="match status" value="1"/>
</dbReference>
<dbReference type="InterPro" id="IPR035706">
    <property type="entry name" value="AAA_9"/>
</dbReference>
<dbReference type="EMBL" id="JALNTZ010000010">
    <property type="protein sequence ID" value="KAJ3639663.1"/>
    <property type="molecule type" value="Genomic_DNA"/>
</dbReference>
<dbReference type="FunFam" id="1.20.920.20:FF:000003">
    <property type="entry name" value="Dynein axonemal heavy chain 17"/>
    <property type="match status" value="1"/>
</dbReference>
<dbReference type="InterPro" id="IPR024743">
    <property type="entry name" value="Dynein_HC_stalk"/>
</dbReference>
<comment type="subcellular location">
    <subcellularLocation>
        <location evidence="1">Cytoplasm</location>
        <location evidence="1">Cytoskeleton</location>
        <location evidence="1">Cilium axoneme</location>
    </subcellularLocation>
</comment>
<dbReference type="FunFam" id="3.20.180.20:FF:000001">
    <property type="entry name" value="Dynein axonemal heavy chain 5"/>
    <property type="match status" value="1"/>
</dbReference>
<dbReference type="GO" id="GO:0005930">
    <property type="term" value="C:axoneme"/>
    <property type="evidence" value="ECO:0007669"/>
    <property type="project" value="UniProtKB-SubCell"/>
</dbReference>
<proteinExistence type="inferred from homology"/>
<feature type="coiled-coil region" evidence="14">
    <location>
        <begin position="3283"/>
        <end position="3324"/>
    </location>
</feature>
<keyword evidence="5" id="KW-0677">Repeat</keyword>
<evidence type="ECO:0000256" key="8">
    <source>
        <dbReference type="ARBA" id="ARBA00023017"/>
    </source>
</evidence>
<dbReference type="Gene3D" id="1.20.920.20">
    <property type="match status" value="1"/>
</dbReference>
<dbReference type="PANTHER" id="PTHR45703">
    <property type="entry name" value="DYNEIN HEAVY CHAIN"/>
    <property type="match status" value="1"/>
</dbReference>
<gene>
    <name evidence="16" type="ORF">Zmor_003007</name>
</gene>
<feature type="domain" description="AAA+ ATPase" evidence="15">
    <location>
        <begin position="2464"/>
        <end position="2609"/>
    </location>
</feature>
<dbReference type="FunFam" id="1.20.920.30:FF:000003">
    <property type="entry name" value="Dynein axonemal heavy chain 17"/>
    <property type="match status" value="1"/>
</dbReference>
<evidence type="ECO:0000256" key="5">
    <source>
        <dbReference type="ARBA" id="ARBA00022737"/>
    </source>
</evidence>
<accession>A0AA38HL07</accession>
<dbReference type="InterPro" id="IPR041466">
    <property type="entry name" value="Dynein_AAA5_ext"/>
</dbReference>
<organism evidence="16 17">
    <name type="scientific">Zophobas morio</name>
    <dbReference type="NCBI Taxonomy" id="2755281"/>
    <lineage>
        <taxon>Eukaryota</taxon>
        <taxon>Metazoa</taxon>
        <taxon>Ecdysozoa</taxon>
        <taxon>Arthropoda</taxon>
        <taxon>Hexapoda</taxon>
        <taxon>Insecta</taxon>
        <taxon>Pterygota</taxon>
        <taxon>Neoptera</taxon>
        <taxon>Endopterygota</taxon>
        <taxon>Coleoptera</taxon>
        <taxon>Polyphaga</taxon>
        <taxon>Cucujiformia</taxon>
        <taxon>Tenebrionidae</taxon>
        <taxon>Zophobas</taxon>
    </lineage>
</organism>
<dbReference type="FunFam" id="3.40.50.300:FF:000411">
    <property type="entry name" value="dynein heavy chain 17, axonemal"/>
    <property type="match status" value="1"/>
</dbReference>
<evidence type="ECO:0000256" key="4">
    <source>
        <dbReference type="ARBA" id="ARBA00022701"/>
    </source>
</evidence>
<dbReference type="Gene3D" id="3.20.180.20">
    <property type="entry name" value="Dynein heavy chain, N-terminal domain 2"/>
    <property type="match status" value="1"/>
</dbReference>
<dbReference type="PANTHER" id="PTHR45703:SF8">
    <property type="entry name" value="DYNEINS HEAVY CHAIN"/>
    <property type="match status" value="1"/>
</dbReference>
<dbReference type="FunFam" id="3.40.50.300:FF:000049">
    <property type="entry name" value="Dynein, axonemal, heavy chain 5"/>
    <property type="match status" value="1"/>
</dbReference>
<dbReference type="InterPro" id="IPR027417">
    <property type="entry name" value="P-loop_NTPase"/>
</dbReference>
<dbReference type="SUPFAM" id="SSF52540">
    <property type="entry name" value="P-loop containing nucleoside triphosphate hydrolases"/>
    <property type="match status" value="4"/>
</dbReference>
<dbReference type="Pfam" id="PF12775">
    <property type="entry name" value="AAA_7"/>
    <property type="match status" value="1"/>
</dbReference>
<dbReference type="InterPro" id="IPR042222">
    <property type="entry name" value="Dynein_2_N"/>
</dbReference>
<dbReference type="Pfam" id="PF08385">
    <property type="entry name" value="DHC_N1"/>
    <property type="match status" value="1"/>
</dbReference>
<dbReference type="FunFam" id="1.10.472.130:FF:000001">
    <property type="entry name" value="Dynein, axonemal, heavy chain 9"/>
    <property type="match status" value="1"/>
</dbReference>
<dbReference type="Pfam" id="PF17852">
    <property type="entry name" value="Dynein_AAA_lid"/>
    <property type="match status" value="1"/>
</dbReference>
<dbReference type="Pfam" id="PF18198">
    <property type="entry name" value="AAA_lid_11"/>
    <property type="match status" value="1"/>
</dbReference>
<dbReference type="InterPro" id="IPR041658">
    <property type="entry name" value="AAA_lid_11"/>
</dbReference>
<keyword evidence="11" id="KW-0505">Motor protein</keyword>
<dbReference type="Gene3D" id="1.20.920.30">
    <property type="match status" value="1"/>
</dbReference>
<evidence type="ECO:0000256" key="12">
    <source>
        <dbReference type="ARBA" id="ARBA00023212"/>
    </source>
</evidence>
<dbReference type="Gene3D" id="3.40.50.300">
    <property type="entry name" value="P-loop containing nucleotide triphosphate hydrolases"/>
    <property type="match status" value="5"/>
</dbReference>